<accession>A0A143FN39</accession>
<sequence>MNMTNVYGKTEFSGELYAINEEETMIYKLESFNQMSMNKDFGLSVDMELIAGYDYVEMDYSNKQGWVSKEGFVETTHNETFTFYPFVETLAEALKEAGFKQLSTIAGITIHPFAGGEDE</sequence>
<dbReference type="Proteomes" id="UP000201239">
    <property type="component" value="Segment"/>
</dbReference>
<proteinExistence type="predicted"/>
<dbReference type="KEGG" id="vg:29063178"/>
<dbReference type="GeneID" id="29063178"/>
<dbReference type="EMBL" id="KU737350">
    <property type="protein sequence ID" value="AMW63198.1"/>
    <property type="molecule type" value="Genomic_DNA"/>
</dbReference>
<gene>
    <name evidence="1" type="ORF">SAGEFAYGE_278</name>
</gene>
<dbReference type="RefSeq" id="YP_009281081.1">
    <property type="nucleotide sequence ID" value="NC_031027.1"/>
</dbReference>
<name>A0A143FN39_9CAUD</name>
<evidence type="ECO:0000313" key="2">
    <source>
        <dbReference type="Proteomes" id="UP000201239"/>
    </source>
</evidence>
<organism evidence="1 2">
    <name type="scientific">Bacillus phage SageFayge</name>
    <dbReference type="NCBI Taxonomy" id="1805954"/>
    <lineage>
        <taxon>Viruses</taxon>
        <taxon>Duplodnaviria</taxon>
        <taxon>Heunggongvirae</taxon>
        <taxon>Uroviricota</taxon>
        <taxon>Caudoviricetes</taxon>
        <taxon>Herelleviridae</taxon>
        <taxon>Bastillevirinae</taxon>
        <taxon>Wphvirus</taxon>
        <taxon>Wphvirus megatron</taxon>
    </lineage>
</organism>
<evidence type="ECO:0000313" key="1">
    <source>
        <dbReference type="EMBL" id="AMW63198.1"/>
    </source>
</evidence>
<protein>
    <submittedName>
        <fullName evidence="1">Uncharacterized protein</fullName>
    </submittedName>
</protein>
<reference evidence="2" key="1">
    <citation type="submission" date="2016-02" db="EMBL/GenBank/DDBJ databases">
        <authorList>
            <person name="Galindez B."/>
            <person name="Foltz S."/>
            <person name="Bersano I."/>
            <person name="Hermes F."/>
            <person name="Dandamudi K."/>
            <person name="Shi R."/>
            <person name="Carvalho R."/>
            <person name="Koparde V.N."/>
            <person name="Lee V."/>
            <person name="Buck G."/>
            <person name="Serrano M.G."/>
            <person name="Johnson A."/>
        </authorList>
    </citation>
    <scope>NUCLEOTIDE SEQUENCE [LARGE SCALE GENOMIC DNA]</scope>
</reference>